<comment type="caution">
    <text evidence="1">The sequence shown here is derived from an EMBL/GenBank/DDBJ whole genome shotgun (WGS) entry which is preliminary data.</text>
</comment>
<dbReference type="AlphaFoldDB" id="A0A699WGX7"/>
<gene>
    <name evidence="1" type="ORF">Tci_918924</name>
</gene>
<organism evidence="1">
    <name type="scientific">Tanacetum cinerariifolium</name>
    <name type="common">Dalmatian daisy</name>
    <name type="synonym">Chrysanthemum cinerariifolium</name>
    <dbReference type="NCBI Taxonomy" id="118510"/>
    <lineage>
        <taxon>Eukaryota</taxon>
        <taxon>Viridiplantae</taxon>
        <taxon>Streptophyta</taxon>
        <taxon>Embryophyta</taxon>
        <taxon>Tracheophyta</taxon>
        <taxon>Spermatophyta</taxon>
        <taxon>Magnoliopsida</taxon>
        <taxon>eudicotyledons</taxon>
        <taxon>Gunneridae</taxon>
        <taxon>Pentapetalae</taxon>
        <taxon>asterids</taxon>
        <taxon>campanulids</taxon>
        <taxon>Asterales</taxon>
        <taxon>Asteraceae</taxon>
        <taxon>Asteroideae</taxon>
        <taxon>Anthemideae</taxon>
        <taxon>Anthemidinae</taxon>
        <taxon>Tanacetum</taxon>
    </lineage>
</organism>
<dbReference type="EMBL" id="BKCJ011687846">
    <property type="protein sequence ID" value="GFD46955.1"/>
    <property type="molecule type" value="Genomic_DNA"/>
</dbReference>
<sequence length="40" mass="4391">MSSSDSTVTYTSVSSDDVPFWGIRFFSMEQPDSPEAALKS</sequence>
<proteinExistence type="predicted"/>
<evidence type="ECO:0000313" key="1">
    <source>
        <dbReference type="EMBL" id="GFD46955.1"/>
    </source>
</evidence>
<accession>A0A699WGX7</accession>
<reference evidence="1" key="1">
    <citation type="journal article" date="2019" name="Sci. Rep.">
        <title>Draft genome of Tanacetum cinerariifolium, the natural source of mosquito coil.</title>
        <authorList>
            <person name="Yamashiro T."/>
            <person name="Shiraishi A."/>
            <person name="Satake H."/>
            <person name="Nakayama K."/>
        </authorList>
    </citation>
    <scope>NUCLEOTIDE SEQUENCE</scope>
</reference>
<name>A0A699WGX7_TANCI</name>
<protein>
    <submittedName>
        <fullName evidence="1">Uncharacterized protein</fullName>
    </submittedName>
</protein>
<feature type="non-terminal residue" evidence="1">
    <location>
        <position position="40"/>
    </location>
</feature>